<dbReference type="EMBL" id="JABBWG010000036">
    <property type="protein sequence ID" value="KAG1808985.1"/>
    <property type="molecule type" value="Genomic_DNA"/>
</dbReference>
<dbReference type="AlphaFoldDB" id="A0A9P7E1Q7"/>
<sequence>MSVKWRTEPLLVEVVSNETDAATKDEETIESPDLDAFVGCFGGKGTTVVQEVDKADSDATVDVDDELGGVSFGFVRNGGTYGMFLACDYFLNGKPVVMKRVAWEVLPHVSLDELDTELFTDLILWPIPGTVVRVSQSRVYNAFQKNRTKREKHSMSLFTFLELFTNSLGVSSMSLAPLNTLIASSSASPIQPPMVNKPAPIYNLWESQIARVL</sequence>
<gene>
    <name evidence="1" type="ORF">BJ212DRAFT_1484838</name>
</gene>
<reference evidence="1" key="1">
    <citation type="journal article" date="2020" name="New Phytol.">
        <title>Comparative genomics reveals dynamic genome evolution in host specialist ectomycorrhizal fungi.</title>
        <authorList>
            <person name="Lofgren L.A."/>
            <person name="Nguyen N.H."/>
            <person name="Vilgalys R."/>
            <person name="Ruytinx J."/>
            <person name="Liao H.L."/>
            <person name="Branco S."/>
            <person name="Kuo A."/>
            <person name="LaButti K."/>
            <person name="Lipzen A."/>
            <person name="Andreopoulos W."/>
            <person name="Pangilinan J."/>
            <person name="Riley R."/>
            <person name="Hundley H."/>
            <person name="Na H."/>
            <person name="Barry K."/>
            <person name="Grigoriev I.V."/>
            <person name="Stajich J.E."/>
            <person name="Kennedy P.G."/>
        </authorList>
    </citation>
    <scope>NUCLEOTIDE SEQUENCE</scope>
    <source>
        <strain evidence="1">MN1</strain>
    </source>
</reference>
<organism evidence="1 2">
    <name type="scientific">Suillus subaureus</name>
    <dbReference type="NCBI Taxonomy" id="48587"/>
    <lineage>
        <taxon>Eukaryota</taxon>
        <taxon>Fungi</taxon>
        <taxon>Dikarya</taxon>
        <taxon>Basidiomycota</taxon>
        <taxon>Agaricomycotina</taxon>
        <taxon>Agaricomycetes</taxon>
        <taxon>Agaricomycetidae</taxon>
        <taxon>Boletales</taxon>
        <taxon>Suillineae</taxon>
        <taxon>Suillaceae</taxon>
        <taxon>Suillus</taxon>
    </lineage>
</organism>
<evidence type="ECO:0000313" key="1">
    <source>
        <dbReference type="EMBL" id="KAG1808985.1"/>
    </source>
</evidence>
<dbReference type="RefSeq" id="XP_041188977.1">
    <property type="nucleotide sequence ID" value="XM_041340874.1"/>
</dbReference>
<proteinExistence type="predicted"/>
<protein>
    <submittedName>
        <fullName evidence="1">Uncharacterized protein</fullName>
    </submittedName>
</protein>
<name>A0A9P7E1Q7_9AGAM</name>
<evidence type="ECO:0000313" key="2">
    <source>
        <dbReference type="Proteomes" id="UP000807769"/>
    </source>
</evidence>
<dbReference type="GeneID" id="64634890"/>
<comment type="caution">
    <text evidence="1">The sequence shown here is derived from an EMBL/GenBank/DDBJ whole genome shotgun (WGS) entry which is preliminary data.</text>
</comment>
<accession>A0A9P7E1Q7</accession>
<dbReference type="Proteomes" id="UP000807769">
    <property type="component" value="Unassembled WGS sequence"/>
</dbReference>
<keyword evidence="2" id="KW-1185">Reference proteome</keyword>